<organism evidence="2 3">
    <name type="scientific">Methylorubrum podarium</name>
    <dbReference type="NCBI Taxonomy" id="200476"/>
    <lineage>
        <taxon>Bacteria</taxon>
        <taxon>Pseudomonadati</taxon>
        <taxon>Pseudomonadota</taxon>
        <taxon>Alphaproteobacteria</taxon>
        <taxon>Hyphomicrobiales</taxon>
        <taxon>Methylobacteriaceae</taxon>
        <taxon>Methylorubrum</taxon>
    </lineage>
</organism>
<feature type="region of interest" description="Disordered" evidence="1">
    <location>
        <begin position="76"/>
        <end position="98"/>
    </location>
</feature>
<protein>
    <recommendedName>
        <fullName evidence="4">Excisionase</fullName>
    </recommendedName>
</protein>
<gene>
    <name evidence="2" type="ORF">ABS772_07245</name>
</gene>
<keyword evidence="3" id="KW-1185">Reference proteome</keyword>
<evidence type="ECO:0000256" key="1">
    <source>
        <dbReference type="SAM" id="MobiDB-lite"/>
    </source>
</evidence>
<evidence type="ECO:0008006" key="4">
    <source>
        <dbReference type="Google" id="ProtNLM"/>
    </source>
</evidence>
<proteinExistence type="predicted"/>
<dbReference type="Proteomes" id="UP001480955">
    <property type="component" value="Unassembled WGS sequence"/>
</dbReference>
<dbReference type="EMBL" id="JBELQE010000047">
    <property type="protein sequence ID" value="MER2249709.1"/>
    <property type="molecule type" value="Genomic_DNA"/>
</dbReference>
<name>A0ABV1QJZ0_9HYPH</name>
<dbReference type="RefSeq" id="WP_350393332.1">
    <property type="nucleotide sequence ID" value="NZ_JBELQE010000047.1"/>
</dbReference>
<comment type="caution">
    <text evidence="2">The sequence shown here is derived from an EMBL/GenBank/DDBJ whole genome shotgun (WGS) entry which is preliminary data.</text>
</comment>
<evidence type="ECO:0000313" key="3">
    <source>
        <dbReference type="Proteomes" id="UP001480955"/>
    </source>
</evidence>
<accession>A0ABV1QJZ0</accession>
<evidence type="ECO:0000313" key="2">
    <source>
        <dbReference type="EMBL" id="MER2249709.1"/>
    </source>
</evidence>
<sequence>MRRAVRIPDRSEITADTPLSLDVAARIAFPDGSMSGLALRNAATRGDLGHAKLGGRVYTTLADIERMVAACWVRAEPRRSGRRRTSAENVEVKEEAGAATARALQIAENLRQTLPRKRSR</sequence>
<reference evidence="2 3" key="1">
    <citation type="submission" date="2024-06" db="EMBL/GenBank/DDBJ databases">
        <authorList>
            <person name="Campbell A.G."/>
        </authorList>
    </citation>
    <scope>NUCLEOTIDE SEQUENCE [LARGE SCALE GENOMIC DNA]</scope>
    <source>
        <strain evidence="2 3">EM12</strain>
    </source>
</reference>